<organism evidence="1 2">
    <name type="scientific">Pristionchus fissidentatus</name>
    <dbReference type="NCBI Taxonomy" id="1538716"/>
    <lineage>
        <taxon>Eukaryota</taxon>
        <taxon>Metazoa</taxon>
        <taxon>Ecdysozoa</taxon>
        <taxon>Nematoda</taxon>
        <taxon>Chromadorea</taxon>
        <taxon>Rhabditida</taxon>
        <taxon>Rhabditina</taxon>
        <taxon>Diplogasteromorpha</taxon>
        <taxon>Diplogasteroidea</taxon>
        <taxon>Neodiplogasteridae</taxon>
        <taxon>Pristionchus</taxon>
    </lineage>
</organism>
<protein>
    <submittedName>
        <fullName evidence="1">Uncharacterized protein</fullName>
    </submittedName>
</protein>
<evidence type="ECO:0000313" key="1">
    <source>
        <dbReference type="EMBL" id="GMT13664.1"/>
    </source>
</evidence>
<evidence type="ECO:0000313" key="2">
    <source>
        <dbReference type="Proteomes" id="UP001432322"/>
    </source>
</evidence>
<name>A0AAV5V528_9BILA</name>
<dbReference type="Proteomes" id="UP001432322">
    <property type="component" value="Unassembled WGS sequence"/>
</dbReference>
<comment type="caution">
    <text evidence="1">The sequence shown here is derived from an EMBL/GenBank/DDBJ whole genome shotgun (WGS) entry which is preliminary data.</text>
</comment>
<feature type="non-terminal residue" evidence="1">
    <location>
        <position position="1"/>
    </location>
</feature>
<keyword evidence="2" id="KW-1185">Reference proteome</keyword>
<sequence length="412" mass="46309">LSLSLSLPLFTEGNLHRRSFSYIVWRSSSLSTLPPSPPLSTHFPHSTHVSLTFPVVSAMASEDCKSIDATVDIPFIPIDKNVSIGSSEGSRRSTLTQREPPNPVKKKRKIVAFCALVLVALTVWSCVAAYHVVKHLVWGPEIVIEETEGSEIIVPNSEVVPFSEIRWTPTNIEIGSREEERMNRSTIACFLHAQKWRVPQALSSTQTWLPNCDYHALLTFSQLKAQLATSPHIIVNIAGKSEVCLDLLSIYLASKLFPDADWIFLAPDDSFVMVDRLREWIDNFPRDDKVAVDLSDARPSFIINKAAVNFLNVSECESDRFSSAHRSFARLLERVGLESSNTFDSLHRSIVLDKKEMDRLSFTGKSEIEPLSPLLSIIKNVSPSEVQLLNHIHNRDNLHVNVPVYRDRKVCC</sequence>
<reference evidence="1" key="1">
    <citation type="submission" date="2023-10" db="EMBL/GenBank/DDBJ databases">
        <title>Genome assembly of Pristionchus species.</title>
        <authorList>
            <person name="Yoshida K."/>
            <person name="Sommer R.J."/>
        </authorList>
    </citation>
    <scope>NUCLEOTIDE SEQUENCE</scope>
    <source>
        <strain evidence="1">RS5133</strain>
    </source>
</reference>
<proteinExistence type="predicted"/>
<dbReference type="Gene3D" id="3.90.550.50">
    <property type="match status" value="1"/>
</dbReference>
<feature type="non-terminal residue" evidence="1">
    <location>
        <position position="412"/>
    </location>
</feature>
<accession>A0AAV5V528</accession>
<dbReference type="EMBL" id="BTSY01000002">
    <property type="protein sequence ID" value="GMT13664.1"/>
    <property type="molecule type" value="Genomic_DNA"/>
</dbReference>
<gene>
    <name evidence="1" type="ORF">PFISCL1PPCAC_4961</name>
</gene>
<dbReference type="AlphaFoldDB" id="A0AAV5V528"/>